<dbReference type="SUPFAM" id="SSF64182">
    <property type="entry name" value="DHH phosphoesterases"/>
    <property type="match status" value="1"/>
</dbReference>
<proteinExistence type="inferred from homology"/>
<evidence type="ECO:0000256" key="3">
    <source>
        <dbReference type="ARBA" id="ARBA00022722"/>
    </source>
</evidence>
<dbReference type="PANTHER" id="PTHR30255:SF2">
    <property type="entry name" value="SINGLE-STRANDED-DNA-SPECIFIC EXONUCLEASE RECJ"/>
    <property type="match status" value="1"/>
</dbReference>
<dbReference type="STRING" id="118967.SAMN02745191_1820"/>
<feature type="domain" description="DDH" evidence="7">
    <location>
        <begin position="72"/>
        <end position="198"/>
    </location>
</feature>
<keyword evidence="5 10" id="KW-0269">Exonuclease</keyword>
<dbReference type="Pfam" id="PF01368">
    <property type="entry name" value="DHH"/>
    <property type="match status" value="1"/>
</dbReference>
<dbReference type="AlphaFoldDB" id="A0A1T4P0I4"/>
<evidence type="ECO:0000256" key="4">
    <source>
        <dbReference type="ARBA" id="ARBA00022801"/>
    </source>
</evidence>
<protein>
    <recommendedName>
        <fullName evidence="2">Single-stranded-DNA-specific exonuclease RecJ</fullName>
    </recommendedName>
</protein>
<evidence type="ECO:0000313" key="11">
    <source>
        <dbReference type="Proteomes" id="UP000243297"/>
    </source>
</evidence>
<accession>A0A1T4P0I4</accession>
<feature type="domain" description="RecJ OB" evidence="9">
    <location>
        <begin position="433"/>
        <end position="527"/>
    </location>
</feature>
<dbReference type="Gene3D" id="3.10.310.30">
    <property type="match status" value="1"/>
</dbReference>
<keyword evidence="11" id="KW-1185">Reference proteome</keyword>
<dbReference type="InterPro" id="IPR001667">
    <property type="entry name" value="DDH_dom"/>
</dbReference>
<dbReference type="Pfam" id="PF02272">
    <property type="entry name" value="DHHA1"/>
    <property type="match status" value="1"/>
</dbReference>
<dbReference type="EMBL" id="FUWY01000005">
    <property type="protein sequence ID" value="SJZ84949.1"/>
    <property type="molecule type" value="Genomic_DNA"/>
</dbReference>
<evidence type="ECO:0000259" key="8">
    <source>
        <dbReference type="Pfam" id="PF02272"/>
    </source>
</evidence>
<organism evidence="10 11">
    <name type="scientific">Anaerorhabdus furcosa</name>
    <dbReference type="NCBI Taxonomy" id="118967"/>
    <lineage>
        <taxon>Bacteria</taxon>
        <taxon>Bacillati</taxon>
        <taxon>Bacillota</taxon>
        <taxon>Erysipelotrichia</taxon>
        <taxon>Erysipelotrichales</taxon>
        <taxon>Erysipelotrichaceae</taxon>
        <taxon>Anaerorhabdus</taxon>
    </lineage>
</organism>
<dbReference type="InterPro" id="IPR051673">
    <property type="entry name" value="SSDNA_exonuclease_RecJ"/>
</dbReference>
<dbReference type="Gene3D" id="3.90.1640.30">
    <property type="match status" value="1"/>
</dbReference>
<evidence type="ECO:0000256" key="6">
    <source>
        <dbReference type="SAM" id="Coils"/>
    </source>
</evidence>
<dbReference type="InterPro" id="IPR003156">
    <property type="entry name" value="DHHA1_dom"/>
</dbReference>
<dbReference type="InterPro" id="IPR041122">
    <property type="entry name" value="RecJ_OB"/>
</dbReference>
<keyword evidence="6" id="KW-0175">Coiled coil</keyword>
<reference evidence="11" key="1">
    <citation type="submission" date="2017-02" db="EMBL/GenBank/DDBJ databases">
        <authorList>
            <person name="Varghese N."/>
            <person name="Submissions S."/>
        </authorList>
    </citation>
    <scope>NUCLEOTIDE SEQUENCE [LARGE SCALE GENOMIC DNA]</scope>
    <source>
        <strain evidence="11">ATCC 25662</strain>
    </source>
</reference>
<comment type="similarity">
    <text evidence="1">Belongs to the RecJ family.</text>
</comment>
<dbReference type="Pfam" id="PF17768">
    <property type="entry name" value="RecJ_OB"/>
    <property type="match status" value="1"/>
</dbReference>
<dbReference type="Proteomes" id="UP000243297">
    <property type="component" value="Unassembled WGS sequence"/>
</dbReference>
<evidence type="ECO:0000256" key="1">
    <source>
        <dbReference type="ARBA" id="ARBA00005915"/>
    </source>
</evidence>
<name>A0A1T4P0I4_9FIRM</name>
<gene>
    <name evidence="10" type="ORF">SAMN02745191_1820</name>
</gene>
<dbReference type="GO" id="GO:0004527">
    <property type="term" value="F:exonuclease activity"/>
    <property type="evidence" value="ECO:0007669"/>
    <property type="project" value="UniProtKB-KW"/>
</dbReference>
<dbReference type="PANTHER" id="PTHR30255">
    <property type="entry name" value="SINGLE-STRANDED-DNA-SPECIFIC EXONUCLEASE RECJ"/>
    <property type="match status" value="1"/>
</dbReference>
<feature type="domain" description="DHHA1" evidence="8">
    <location>
        <begin position="326"/>
        <end position="418"/>
    </location>
</feature>
<dbReference type="InterPro" id="IPR038763">
    <property type="entry name" value="DHH_sf"/>
</dbReference>
<keyword evidence="4" id="KW-0378">Hydrolase</keyword>
<evidence type="ECO:0000313" key="10">
    <source>
        <dbReference type="EMBL" id="SJZ84949.1"/>
    </source>
</evidence>
<dbReference type="GO" id="GO:0003676">
    <property type="term" value="F:nucleic acid binding"/>
    <property type="evidence" value="ECO:0007669"/>
    <property type="project" value="InterPro"/>
</dbReference>
<feature type="coiled-coil region" evidence="6">
    <location>
        <begin position="292"/>
        <end position="319"/>
    </location>
</feature>
<evidence type="ECO:0000256" key="5">
    <source>
        <dbReference type="ARBA" id="ARBA00022839"/>
    </source>
</evidence>
<evidence type="ECO:0000259" key="9">
    <source>
        <dbReference type="Pfam" id="PF17768"/>
    </source>
</evidence>
<sequence>MMKYKKIEVDSNEIEQRLNTSTLVSKVVAFRKCTDDQINQLLTHQPTLTKNPSHALKEVCQRLLLAKENKEKVFVGGDYDADGICATSIMVDTLNLLEIENGYYIPNRFKEGYGLHPNIVQLAYDKGYQIIITVDNGVKAFDALKLAKELGIEVIILDHHEIEENPECAYLLHPDLFEEPFKGLSGAGVTLQVANELVGRNHKHIALACVATMGDIMNLWGENRTIVRLGLDIINQHLVPHMDALLDTNSKVTEKDVAFQIVPKLNAVGRLQEMANPNNVVKFFLQNNPNEIKQFALQMNELNNQRKQMTLQMNVLAEKKNLDDDFIIVQDERFHEGLVGLLAGKLAGKYKKPSLVFCETDELIKGSGRTANGFDLYSFFAVGFEDEFVNFGGHSGAIGCSIKKEKFEQFKDKVKEKFAHIEPQQEILEEACTISANDLSLSAVHEYLDLAPFGQGFAEVIFAVDDLKVVSTQLIKQKFLKIKFENNIEAIWFDVDPSIKVEECKTVYAEVTINEFLGRKKCSLIVKTIE</sequence>
<evidence type="ECO:0000259" key="7">
    <source>
        <dbReference type="Pfam" id="PF01368"/>
    </source>
</evidence>
<evidence type="ECO:0000256" key="2">
    <source>
        <dbReference type="ARBA" id="ARBA00019841"/>
    </source>
</evidence>
<keyword evidence="3" id="KW-0540">Nuclease</keyword>